<keyword evidence="1" id="KW-1133">Transmembrane helix</keyword>
<dbReference type="EMBL" id="LGSZ01000047">
    <property type="protein sequence ID" value="KPH80052.1"/>
    <property type="molecule type" value="Genomic_DNA"/>
</dbReference>
<feature type="transmembrane region" description="Helical" evidence="1">
    <location>
        <begin position="90"/>
        <end position="110"/>
    </location>
</feature>
<feature type="transmembrane region" description="Helical" evidence="1">
    <location>
        <begin position="189"/>
        <end position="210"/>
    </location>
</feature>
<evidence type="ECO:0000256" key="1">
    <source>
        <dbReference type="SAM" id="Phobius"/>
    </source>
</evidence>
<keyword evidence="1" id="KW-0472">Membrane</keyword>
<evidence type="ECO:0008006" key="4">
    <source>
        <dbReference type="Google" id="ProtNLM"/>
    </source>
</evidence>
<dbReference type="Pfam" id="PF06532">
    <property type="entry name" value="NrsF"/>
    <property type="match status" value="1"/>
</dbReference>
<keyword evidence="1" id="KW-0812">Transmembrane</keyword>
<dbReference type="OrthoDB" id="9816468at2"/>
<dbReference type="Proteomes" id="UP000037822">
    <property type="component" value="Unassembled WGS sequence"/>
</dbReference>
<feature type="transmembrane region" description="Helical" evidence="1">
    <location>
        <begin position="56"/>
        <end position="78"/>
    </location>
</feature>
<evidence type="ECO:0000313" key="3">
    <source>
        <dbReference type="Proteomes" id="UP000037822"/>
    </source>
</evidence>
<dbReference type="RefSeq" id="WP_054210063.1">
    <property type="nucleotide sequence ID" value="NZ_LGSZ01000047.1"/>
</dbReference>
<protein>
    <recommendedName>
        <fullName evidence="4">DUF1109 family protein</fullName>
    </recommendedName>
</protein>
<comment type="caution">
    <text evidence="2">The sequence shown here is derived from an EMBL/GenBank/DDBJ whole genome shotgun (WGS) entry which is preliminary data.</text>
</comment>
<dbReference type="PATRIC" id="fig|1526658.3.peg.4605"/>
<dbReference type="InterPro" id="IPR009495">
    <property type="entry name" value="NrsF"/>
</dbReference>
<evidence type="ECO:0000313" key="2">
    <source>
        <dbReference type="EMBL" id="KPH80052.1"/>
    </source>
</evidence>
<feature type="transmembrane region" description="Helical" evidence="1">
    <location>
        <begin position="130"/>
        <end position="148"/>
    </location>
</feature>
<dbReference type="AlphaFoldDB" id="A0A0N0MBN2"/>
<proteinExistence type="predicted"/>
<organism evidence="2 3">
    <name type="scientific">Bosea vaviloviae</name>
    <dbReference type="NCBI Taxonomy" id="1526658"/>
    <lineage>
        <taxon>Bacteria</taxon>
        <taxon>Pseudomonadati</taxon>
        <taxon>Pseudomonadota</taxon>
        <taxon>Alphaproteobacteria</taxon>
        <taxon>Hyphomicrobiales</taxon>
        <taxon>Boseaceae</taxon>
        <taxon>Bosea</taxon>
    </lineage>
</organism>
<accession>A0A0N0MBN2</accession>
<gene>
    <name evidence="2" type="ORF">AE618_16150</name>
</gene>
<keyword evidence="3" id="KW-1185">Reference proteome</keyword>
<feature type="transmembrane region" description="Helical" evidence="1">
    <location>
        <begin position="25"/>
        <end position="44"/>
    </location>
</feature>
<reference evidence="2 3" key="1">
    <citation type="submission" date="2015-07" db="EMBL/GenBank/DDBJ databases">
        <title>Whole genome sequencing of Bosea vaviloviae isolated from cave pool.</title>
        <authorList>
            <person name="Tan N.E.H."/>
            <person name="Lee Y.P."/>
            <person name="Gan H.M."/>
            <person name="Barton H."/>
            <person name="Savka M.A."/>
        </authorList>
    </citation>
    <scope>NUCLEOTIDE SEQUENCE [LARGE SCALE GENOMIC DNA]</scope>
    <source>
        <strain evidence="2 3">SD260</strain>
    </source>
</reference>
<sequence length="212" mass="22511">MRTDHLIAALIADVPVKSHSAGRRALLLVPLAVVVVLLGFLTYLRIRPDLTSGSVWPAVAVKVLAASLLAFVGFRFALSLGEPGRSDRRLPRALLAVPAILLLALGIELARMGMADWQERLVGMNQLRCLVLIPLLSLPPLLGLLVALRQGAVTRPVLAGLVSGLAATGMGAAFYSLNCTDDSMFFVLTWYTLAALIVAAAGGLAGRIVLRW</sequence>
<feature type="transmembrane region" description="Helical" evidence="1">
    <location>
        <begin position="157"/>
        <end position="177"/>
    </location>
</feature>
<name>A0A0N0MBN2_9HYPH</name>